<evidence type="ECO:0000313" key="3">
    <source>
        <dbReference type="WBParaSite" id="SCUD_0000176501-mRNA-1"/>
    </source>
</evidence>
<dbReference type="AlphaFoldDB" id="A0A183JGE5"/>
<protein>
    <submittedName>
        <fullName evidence="3">Thioredoxin-like_fold domain-containing protein</fullName>
    </submittedName>
</protein>
<dbReference type="EMBL" id="UZAK01001506">
    <property type="protein sequence ID" value="VDO69810.1"/>
    <property type="molecule type" value="Genomic_DNA"/>
</dbReference>
<evidence type="ECO:0000313" key="2">
    <source>
        <dbReference type="Proteomes" id="UP000279833"/>
    </source>
</evidence>
<evidence type="ECO:0000313" key="1">
    <source>
        <dbReference type="EMBL" id="VDO69810.1"/>
    </source>
</evidence>
<name>A0A183JGE5_9TREM</name>
<proteinExistence type="predicted"/>
<reference evidence="3" key="1">
    <citation type="submission" date="2016-06" db="UniProtKB">
        <authorList>
            <consortium name="WormBaseParasite"/>
        </authorList>
    </citation>
    <scope>IDENTIFICATION</scope>
</reference>
<dbReference type="WBParaSite" id="SCUD_0000176501-mRNA-1">
    <property type="protein sequence ID" value="SCUD_0000176501-mRNA-1"/>
    <property type="gene ID" value="SCUD_0000176501"/>
</dbReference>
<organism evidence="3">
    <name type="scientific">Schistosoma curassoni</name>
    <dbReference type="NCBI Taxonomy" id="6186"/>
    <lineage>
        <taxon>Eukaryota</taxon>
        <taxon>Metazoa</taxon>
        <taxon>Spiralia</taxon>
        <taxon>Lophotrochozoa</taxon>
        <taxon>Platyhelminthes</taxon>
        <taxon>Trematoda</taxon>
        <taxon>Digenea</taxon>
        <taxon>Strigeidida</taxon>
        <taxon>Schistosomatoidea</taxon>
        <taxon>Schistosomatidae</taxon>
        <taxon>Schistosoma</taxon>
    </lineage>
</organism>
<dbReference type="Proteomes" id="UP000279833">
    <property type="component" value="Unassembled WGS sequence"/>
</dbReference>
<keyword evidence="2" id="KW-1185">Reference proteome</keyword>
<reference evidence="1 2" key="2">
    <citation type="submission" date="2018-11" db="EMBL/GenBank/DDBJ databases">
        <authorList>
            <consortium name="Pathogen Informatics"/>
        </authorList>
    </citation>
    <scope>NUCLEOTIDE SEQUENCE [LARGE SCALE GENOMIC DNA]</scope>
    <source>
        <strain evidence="1">Dakar</strain>
        <strain evidence="2">Dakar, Senegal</strain>
    </source>
</reference>
<sequence>MDAEKPYSEDLLVELSDEKAKSRFQDQLRSQSGISENEAVLDVAWEDMQRAVGIAATPIYGLNRRVTKNQWIYSKSIALIGLRKLIPSGSELNEERKRIKSRLTKSLRNDREQWWATEEKKRWKRRLLYVTQGSSSD</sequence>
<accession>A0A183JGE5</accession>
<gene>
    <name evidence="1" type="ORF">SCUD_LOCUS1766</name>
</gene>